<dbReference type="GO" id="GO:0003677">
    <property type="term" value="F:DNA binding"/>
    <property type="evidence" value="ECO:0007669"/>
    <property type="project" value="UniProtKB-KW"/>
</dbReference>
<dbReference type="Gene3D" id="1.10.10.10">
    <property type="entry name" value="Winged helix-like DNA-binding domain superfamily/Winged helix DNA-binding domain"/>
    <property type="match status" value="1"/>
</dbReference>
<dbReference type="InterPro" id="IPR000944">
    <property type="entry name" value="Tscrpt_reg_Rrf2"/>
</dbReference>
<dbReference type="NCBIfam" id="TIGR00738">
    <property type="entry name" value="rrf2_super"/>
    <property type="match status" value="1"/>
</dbReference>
<dbReference type="PANTHER" id="PTHR33221:SF5">
    <property type="entry name" value="HTH-TYPE TRANSCRIPTIONAL REGULATOR ISCR"/>
    <property type="match status" value="1"/>
</dbReference>
<keyword evidence="1 2" id="KW-0238">DNA-binding</keyword>
<dbReference type="GO" id="GO:0005829">
    <property type="term" value="C:cytosol"/>
    <property type="evidence" value="ECO:0007669"/>
    <property type="project" value="TreeGrafter"/>
</dbReference>
<dbReference type="PANTHER" id="PTHR33221">
    <property type="entry name" value="WINGED HELIX-TURN-HELIX TRANSCRIPTIONAL REGULATOR, RRF2 FAMILY"/>
    <property type="match status" value="1"/>
</dbReference>
<dbReference type="InterPro" id="IPR036388">
    <property type="entry name" value="WH-like_DNA-bd_sf"/>
</dbReference>
<protein>
    <submittedName>
        <fullName evidence="2">DNA-binding protein</fullName>
    </submittedName>
</protein>
<evidence type="ECO:0000313" key="3">
    <source>
        <dbReference type="Proteomes" id="UP000192505"/>
    </source>
</evidence>
<dbReference type="AlphaFoldDB" id="A0A1W9KQE3"/>
<dbReference type="PROSITE" id="PS51197">
    <property type="entry name" value="HTH_RRF2_2"/>
    <property type="match status" value="1"/>
</dbReference>
<accession>A0A1W9KQE3</accession>
<dbReference type="Proteomes" id="UP000192505">
    <property type="component" value="Unassembled WGS sequence"/>
</dbReference>
<evidence type="ECO:0000313" key="2">
    <source>
        <dbReference type="EMBL" id="OQW86430.1"/>
    </source>
</evidence>
<comment type="caution">
    <text evidence="2">The sequence shown here is derived from an EMBL/GenBank/DDBJ whole genome shotgun (WGS) entry which is preliminary data.</text>
</comment>
<dbReference type="SUPFAM" id="SSF46785">
    <property type="entry name" value="Winged helix' DNA-binding domain"/>
    <property type="match status" value="1"/>
</dbReference>
<dbReference type="PROSITE" id="PS01332">
    <property type="entry name" value="HTH_RRF2_1"/>
    <property type="match status" value="1"/>
</dbReference>
<dbReference type="Pfam" id="PF02082">
    <property type="entry name" value="Rrf2"/>
    <property type="match status" value="1"/>
</dbReference>
<reference evidence="2 3" key="1">
    <citation type="submission" date="2017-01" db="EMBL/GenBank/DDBJ databases">
        <title>Novel large sulfur bacteria in the metagenomes of groundwater-fed chemosynthetic microbial mats in the Lake Huron basin.</title>
        <authorList>
            <person name="Sharrar A.M."/>
            <person name="Flood B.E."/>
            <person name="Bailey J.V."/>
            <person name="Jones D.S."/>
            <person name="Biddanda B."/>
            <person name="Ruberg S.A."/>
            <person name="Marcus D.N."/>
            <person name="Dick G.J."/>
        </authorList>
    </citation>
    <scope>NUCLEOTIDE SEQUENCE [LARGE SCALE GENOMIC DNA]</scope>
    <source>
        <strain evidence="2">A7</strain>
    </source>
</reference>
<proteinExistence type="predicted"/>
<name>A0A1W9KQE3_9BURK</name>
<gene>
    <name evidence="2" type="ORF">BWK72_17620</name>
</gene>
<dbReference type="InterPro" id="IPR030489">
    <property type="entry name" value="TR_Rrf2-type_CS"/>
</dbReference>
<dbReference type="EMBL" id="MTEI01000017">
    <property type="protein sequence ID" value="OQW86430.1"/>
    <property type="molecule type" value="Genomic_DNA"/>
</dbReference>
<dbReference type="GO" id="GO:0003700">
    <property type="term" value="F:DNA-binding transcription factor activity"/>
    <property type="evidence" value="ECO:0007669"/>
    <property type="project" value="TreeGrafter"/>
</dbReference>
<organism evidence="2 3">
    <name type="scientific">Rhodoferax ferrireducens</name>
    <dbReference type="NCBI Taxonomy" id="192843"/>
    <lineage>
        <taxon>Bacteria</taxon>
        <taxon>Pseudomonadati</taxon>
        <taxon>Pseudomonadota</taxon>
        <taxon>Betaproteobacteria</taxon>
        <taxon>Burkholderiales</taxon>
        <taxon>Comamonadaceae</taxon>
        <taxon>Rhodoferax</taxon>
    </lineage>
</organism>
<dbReference type="InterPro" id="IPR036390">
    <property type="entry name" value="WH_DNA-bd_sf"/>
</dbReference>
<evidence type="ECO:0000256" key="1">
    <source>
        <dbReference type="ARBA" id="ARBA00023125"/>
    </source>
</evidence>
<sequence>MRLSTKGRFAVTAMIDVALREQFGPVPLTDIAARQHISLSYLEQLFSKLRLQGLVTSIRGPGGGYSLGSGTEGITVADIICAVEDEPPKAKQPDASSVQDMTQDLWDAMNAKVLNFTQSVTLKSLVLDHLAKGVAIVQKPSPNRGVFKRPVQQFLLPNVPNSVFAQGRTFRTKL</sequence>